<keyword evidence="4" id="KW-0949">S-adenosyl-L-methionine</keyword>
<feature type="domain" description="DNA methylase N-4/N-6" evidence="6">
    <location>
        <begin position="104"/>
        <end position="253"/>
    </location>
</feature>
<dbReference type="InterPro" id="IPR002295">
    <property type="entry name" value="N4/N6-MTase_EcoPI_Mod-like"/>
</dbReference>
<dbReference type="KEGG" id="fsl:EJO69_04940"/>
<sequence length="665" mass="74426">MGRRPQKLELTWFNKDKALIPTETGKYGYTWVDPRDPRYCETHTLIYGEAVVGTQAPKEEGRTYSDRADLEPTDDNLLILGESGDVLEALTRVPELAEKYVGKVKCIYIDPPFNTAQTFANYEDNLEHSIWLTMMRDRLIHLRRLLSDEGSIWVHLDDVENHRMRVLMDEVFGAENFKAEVVWQKADSPRSDARGFSSDHDVIMVYGRSVSTRLKRMERTAVENARFSNPDNDQLGAWWDGDPTAPGASTHQGMVYAIQHPITGHLVYPAPGRHWTFGQTDVLDIMRGWAPYELRQIDDAEERARRCGVALEEVRKDVPAIVLGIPLDEARLAARKRLADGDWPTLVLRGQGGTGGIGRKAYPPAQGQPPRTWWPNTEVGHNRTAKSEIKALFPDEIPFSTPKPERLLERIIHIATEPGDIILDVFAGSGTTAAVAQKTGRRWITCELVQDTLRRFTQLRLEKVVRGEDPGGITVTAGERVDATEEGLPEGLTAEEAQKLTSLLNKAIRDSDELKSSEDIRALKARVKTRKYPDAINWRGGGAFRTARLSPSCFDYDPEVGLVVLTAAATGEVLINSIAANLNFRLTPEHPHFQGVRGSMRLAVVEGRLDRRKVDDLVAHLDADEGLTIAATEIEDGVRQYIRSLGQGCRAVHIPDDIFSYSEED</sequence>
<keyword evidence="8" id="KW-1185">Reference proteome</keyword>
<evidence type="ECO:0000256" key="5">
    <source>
        <dbReference type="SAM" id="MobiDB-lite"/>
    </source>
</evidence>
<gene>
    <name evidence="7" type="ORF">EJO69_04940</name>
</gene>
<feature type="region of interest" description="Disordered" evidence="5">
    <location>
        <begin position="357"/>
        <end position="378"/>
    </location>
</feature>
<protein>
    <submittedName>
        <fullName evidence="7">Site-specific DNA-methyltransferase</fullName>
    </submittedName>
</protein>
<evidence type="ECO:0000313" key="8">
    <source>
        <dbReference type="Proteomes" id="UP000270021"/>
    </source>
</evidence>
<dbReference type="InterPro" id="IPR002052">
    <property type="entry name" value="DNA_methylase_N6_adenine_CS"/>
</dbReference>
<keyword evidence="2 7" id="KW-0489">Methyltransferase</keyword>
<dbReference type="SUPFAM" id="SSF53335">
    <property type="entry name" value="S-adenosyl-L-methionine-dependent methyltransferases"/>
    <property type="match status" value="1"/>
</dbReference>
<dbReference type="InterPro" id="IPR002941">
    <property type="entry name" value="DNA_methylase_N4/N6"/>
</dbReference>
<dbReference type="GO" id="GO:0032259">
    <property type="term" value="P:methylation"/>
    <property type="evidence" value="ECO:0007669"/>
    <property type="project" value="UniProtKB-KW"/>
</dbReference>
<accession>A0A3Q8WT55</accession>
<feature type="domain" description="DNA methylase N-4/N-6" evidence="6">
    <location>
        <begin position="365"/>
        <end position="450"/>
    </location>
</feature>
<dbReference type="Proteomes" id="UP000270021">
    <property type="component" value="Chromosome"/>
</dbReference>
<reference evidence="7 8" key="1">
    <citation type="submission" date="2018-12" db="EMBL/GenBank/DDBJ databases">
        <title>Complete genome sequence of Flaviflexus salsibiostraticola KCTC 33148.</title>
        <authorList>
            <person name="Bae J.-W."/>
        </authorList>
    </citation>
    <scope>NUCLEOTIDE SEQUENCE [LARGE SCALE GENOMIC DNA]</scope>
    <source>
        <strain evidence="7 8">KCTC 33148</strain>
    </source>
</reference>
<dbReference type="InterPro" id="IPR029063">
    <property type="entry name" value="SAM-dependent_MTases_sf"/>
</dbReference>
<organism evidence="7 8">
    <name type="scientific">Flaviflexus salsibiostraticola</name>
    <dbReference type="NCBI Taxonomy" id="1282737"/>
    <lineage>
        <taxon>Bacteria</taxon>
        <taxon>Bacillati</taxon>
        <taxon>Actinomycetota</taxon>
        <taxon>Actinomycetes</taxon>
        <taxon>Actinomycetales</taxon>
        <taxon>Actinomycetaceae</taxon>
        <taxon>Flaviflexus</taxon>
    </lineage>
</organism>
<name>A0A3Q8WT55_9ACTO</name>
<proteinExistence type="inferred from homology"/>
<dbReference type="RefSeq" id="WP_126039853.1">
    <property type="nucleotide sequence ID" value="NZ_CP034438.1"/>
</dbReference>
<dbReference type="GO" id="GO:0003677">
    <property type="term" value="F:DNA binding"/>
    <property type="evidence" value="ECO:0007669"/>
    <property type="project" value="InterPro"/>
</dbReference>
<evidence type="ECO:0000256" key="2">
    <source>
        <dbReference type="ARBA" id="ARBA00022603"/>
    </source>
</evidence>
<dbReference type="PRINTS" id="PR00506">
    <property type="entry name" value="D21N6MTFRASE"/>
</dbReference>
<keyword evidence="3 7" id="KW-0808">Transferase</keyword>
<dbReference type="REBASE" id="286028">
    <property type="entry name" value="M.Fsa33148ORF4940P"/>
</dbReference>
<dbReference type="PROSITE" id="PS00092">
    <property type="entry name" value="N6_MTASE"/>
    <property type="match status" value="1"/>
</dbReference>
<dbReference type="OrthoDB" id="9773060at2"/>
<comment type="similarity">
    <text evidence="1">Belongs to the N(4)/N(6)-methyltransferase family.</text>
</comment>
<dbReference type="AlphaFoldDB" id="A0A3Q8WT55"/>
<dbReference type="Pfam" id="PF01555">
    <property type="entry name" value="N6_N4_Mtase"/>
    <property type="match status" value="2"/>
</dbReference>
<evidence type="ECO:0000256" key="4">
    <source>
        <dbReference type="ARBA" id="ARBA00022691"/>
    </source>
</evidence>
<evidence type="ECO:0000256" key="3">
    <source>
        <dbReference type="ARBA" id="ARBA00022679"/>
    </source>
</evidence>
<dbReference type="Gene3D" id="3.40.50.150">
    <property type="entry name" value="Vaccinia Virus protein VP39"/>
    <property type="match status" value="2"/>
</dbReference>
<dbReference type="GO" id="GO:0008170">
    <property type="term" value="F:N-methyltransferase activity"/>
    <property type="evidence" value="ECO:0007669"/>
    <property type="project" value="InterPro"/>
</dbReference>
<evidence type="ECO:0000313" key="7">
    <source>
        <dbReference type="EMBL" id="AZN29726.1"/>
    </source>
</evidence>
<evidence type="ECO:0000259" key="6">
    <source>
        <dbReference type="Pfam" id="PF01555"/>
    </source>
</evidence>
<dbReference type="EMBL" id="CP034438">
    <property type="protein sequence ID" value="AZN29726.1"/>
    <property type="molecule type" value="Genomic_DNA"/>
</dbReference>
<evidence type="ECO:0000256" key="1">
    <source>
        <dbReference type="ARBA" id="ARBA00006594"/>
    </source>
</evidence>